<reference evidence="1 2" key="1">
    <citation type="journal article" date="2014" name="Genome Announc.">
        <title>Draft Genome Sequence of the Agar-Degrading Bacterium Catenovulum sp. Strain DS-2, Isolated from Intestines of Haliotis diversicolor.</title>
        <authorList>
            <person name="Shan D."/>
            <person name="Li X."/>
            <person name="Gu Z."/>
            <person name="Wei G."/>
            <person name="Gao Z."/>
            <person name="Shao Z."/>
        </authorList>
    </citation>
    <scope>NUCLEOTIDE SEQUENCE [LARGE SCALE GENOMIC DNA]</scope>
    <source>
        <strain evidence="1 2">DS-2</strain>
    </source>
</reference>
<dbReference type="GO" id="GO:0051301">
    <property type="term" value="P:cell division"/>
    <property type="evidence" value="ECO:0007669"/>
    <property type="project" value="UniProtKB-KW"/>
</dbReference>
<keyword evidence="2" id="KW-1185">Reference proteome</keyword>
<name>W7QT20_9ALTE</name>
<dbReference type="GO" id="GO:0009432">
    <property type="term" value="P:SOS response"/>
    <property type="evidence" value="ECO:0007669"/>
    <property type="project" value="InterPro"/>
</dbReference>
<accession>W7QT20</accession>
<dbReference type="InterPro" id="IPR004596">
    <property type="entry name" value="Cell_div_suppressor_SulA"/>
</dbReference>
<evidence type="ECO:0000313" key="2">
    <source>
        <dbReference type="Proteomes" id="UP000019276"/>
    </source>
</evidence>
<sequence length="138" mass="15304">MKTFIAIKPNQPIQLCATSDNQAETVTKRFWQKVARIQETKRWLCVVAPQNMPSRQALEEMGVQLNKMLVIHQNKSKAIETIIKAVKAGKCSTVVGWVEECSSLQYQALTALGAQNNCNTLLVKADSQAKSKSTKRAA</sequence>
<dbReference type="STRING" id="1328313.DS2_00475"/>
<dbReference type="AlphaFoldDB" id="W7QT20"/>
<evidence type="ECO:0000313" key="1">
    <source>
        <dbReference type="EMBL" id="EWH12152.1"/>
    </source>
</evidence>
<dbReference type="SUPFAM" id="SSF52540">
    <property type="entry name" value="P-loop containing nucleoside triphosphate hydrolases"/>
    <property type="match status" value="1"/>
</dbReference>
<dbReference type="Pfam" id="PF03846">
    <property type="entry name" value="SulA"/>
    <property type="match status" value="1"/>
</dbReference>
<dbReference type="Gene3D" id="3.40.50.300">
    <property type="entry name" value="P-loop containing nucleotide triphosphate hydrolases"/>
    <property type="match status" value="1"/>
</dbReference>
<keyword evidence="1" id="KW-0131">Cell cycle</keyword>
<organism evidence="1 2">
    <name type="scientific">Catenovulum agarivorans DS-2</name>
    <dbReference type="NCBI Taxonomy" id="1328313"/>
    <lineage>
        <taxon>Bacteria</taxon>
        <taxon>Pseudomonadati</taxon>
        <taxon>Pseudomonadota</taxon>
        <taxon>Gammaproteobacteria</taxon>
        <taxon>Alteromonadales</taxon>
        <taxon>Alteromonadaceae</taxon>
        <taxon>Catenovulum</taxon>
    </lineage>
</organism>
<dbReference type="GO" id="GO:0051782">
    <property type="term" value="P:negative regulation of cell division"/>
    <property type="evidence" value="ECO:0007669"/>
    <property type="project" value="InterPro"/>
</dbReference>
<comment type="caution">
    <text evidence="1">The sequence shown here is derived from an EMBL/GenBank/DDBJ whole genome shotgun (WGS) entry which is preliminary data.</text>
</comment>
<protein>
    <submittedName>
        <fullName evidence="1">Cell division inhibitor</fullName>
    </submittedName>
</protein>
<dbReference type="EMBL" id="ARZY01000001">
    <property type="protein sequence ID" value="EWH12152.1"/>
    <property type="molecule type" value="Genomic_DNA"/>
</dbReference>
<dbReference type="Proteomes" id="UP000019276">
    <property type="component" value="Unassembled WGS sequence"/>
</dbReference>
<keyword evidence="1" id="KW-0132">Cell division</keyword>
<dbReference type="OrthoDB" id="6385292at2"/>
<gene>
    <name evidence="1" type="ORF">DS2_00475</name>
</gene>
<dbReference type="InterPro" id="IPR027417">
    <property type="entry name" value="P-loop_NTPase"/>
</dbReference>
<proteinExistence type="predicted"/>
<dbReference type="eggNOG" id="COG4544">
    <property type="taxonomic scope" value="Bacteria"/>
</dbReference>
<dbReference type="RefSeq" id="WP_035012612.1">
    <property type="nucleotide sequence ID" value="NZ_ARZY01000001.1"/>
</dbReference>